<dbReference type="InterPro" id="IPR020843">
    <property type="entry name" value="ER"/>
</dbReference>
<dbReference type="InterPro" id="IPR013154">
    <property type="entry name" value="ADH-like_N"/>
</dbReference>
<dbReference type="SUPFAM" id="SSF50129">
    <property type="entry name" value="GroES-like"/>
    <property type="match status" value="1"/>
</dbReference>
<reference evidence="2" key="1">
    <citation type="submission" date="2020-10" db="EMBL/GenBank/DDBJ databases">
        <title>Sequencing the genomes of 1000 actinobacteria strains.</title>
        <authorList>
            <person name="Klenk H.-P."/>
        </authorList>
    </citation>
    <scope>NUCLEOTIDE SEQUENCE</scope>
    <source>
        <strain evidence="2">DSM 46832</strain>
    </source>
</reference>
<dbReference type="Gene3D" id="3.90.180.10">
    <property type="entry name" value="Medium-chain alcohol dehydrogenases, catalytic domain"/>
    <property type="match status" value="1"/>
</dbReference>
<keyword evidence="3" id="KW-1185">Reference proteome</keyword>
<evidence type="ECO:0000259" key="1">
    <source>
        <dbReference type="SMART" id="SM00829"/>
    </source>
</evidence>
<dbReference type="PANTHER" id="PTHR11695">
    <property type="entry name" value="ALCOHOL DEHYDROGENASE RELATED"/>
    <property type="match status" value="1"/>
</dbReference>
<dbReference type="RefSeq" id="WP_225945656.1">
    <property type="nucleotide sequence ID" value="NZ_JADBEB010000001.1"/>
</dbReference>
<name>A0A927MDV2_9ACTN</name>
<dbReference type="SUPFAM" id="SSF51735">
    <property type="entry name" value="NAD(P)-binding Rossmann-fold domains"/>
    <property type="match status" value="1"/>
</dbReference>
<dbReference type="InterPro" id="IPR036291">
    <property type="entry name" value="NAD(P)-bd_dom_sf"/>
</dbReference>
<evidence type="ECO:0000313" key="3">
    <source>
        <dbReference type="Proteomes" id="UP000649753"/>
    </source>
</evidence>
<dbReference type="CDD" id="cd05289">
    <property type="entry name" value="MDR_like_2"/>
    <property type="match status" value="1"/>
</dbReference>
<dbReference type="AlphaFoldDB" id="A0A927MDV2"/>
<dbReference type="InterPro" id="IPR050700">
    <property type="entry name" value="YIM1/Zinc_Alcohol_DH_Fams"/>
</dbReference>
<protein>
    <submittedName>
        <fullName evidence="2">NADPH:quinone reductase-like Zn-dependent oxidoreductase</fullName>
    </submittedName>
</protein>
<sequence>MSTMRAVRAHTRGGPEQLVYEEEAPRPEPGPGEVLVAVKAASMTPHELTWPATWTHSSDGTGPERTPIIPSHEFSGVVAASGAGVERPAEGEAVYGLIPFTRDGAAAEYVVLPAAVLAAKPAVVDHDHAAALPLAALSAWQALVDHADLQAGQHVLVQGGAGGVGIFVVQLAAGLGARVSATAAAADLGFVKGLGAEQVIDYAHDRFEDHVRDVDVVVDLVGGATQSRSWSVLRPGGVLVSLVTPPDQQEAERYGVRGVYFVVEPNQNALRSIAEFVDNGRLRPVLDRVLPLSETRSGYEALEMAKRHGKIVIHVAD</sequence>
<feature type="domain" description="Enoyl reductase (ER)" evidence="1">
    <location>
        <begin position="13"/>
        <end position="313"/>
    </location>
</feature>
<dbReference type="InterPro" id="IPR011032">
    <property type="entry name" value="GroES-like_sf"/>
</dbReference>
<dbReference type="EMBL" id="JADBEB010000001">
    <property type="protein sequence ID" value="MBE1489280.1"/>
    <property type="molecule type" value="Genomic_DNA"/>
</dbReference>
<dbReference type="Proteomes" id="UP000649753">
    <property type="component" value="Unassembled WGS sequence"/>
</dbReference>
<accession>A0A927MDV2</accession>
<dbReference type="Gene3D" id="3.40.50.720">
    <property type="entry name" value="NAD(P)-binding Rossmann-like Domain"/>
    <property type="match status" value="1"/>
</dbReference>
<dbReference type="Pfam" id="PF08240">
    <property type="entry name" value="ADH_N"/>
    <property type="match status" value="1"/>
</dbReference>
<evidence type="ECO:0000313" key="2">
    <source>
        <dbReference type="EMBL" id="MBE1489280.1"/>
    </source>
</evidence>
<dbReference type="GO" id="GO:0016491">
    <property type="term" value="F:oxidoreductase activity"/>
    <property type="evidence" value="ECO:0007669"/>
    <property type="project" value="InterPro"/>
</dbReference>
<gene>
    <name evidence="2" type="ORF">H4W31_004918</name>
</gene>
<organism evidence="2 3">
    <name type="scientific">Plantactinospora soyae</name>
    <dbReference type="NCBI Taxonomy" id="1544732"/>
    <lineage>
        <taxon>Bacteria</taxon>
        <taxon>Bacillati</taxon>
        <taxon>Actinomycetota</taxon>
        <taxon>Actinomycetes</taxon>
        <taxon>Micromonosporales</taxon>
        <taxon>Micromonosporaceae</taxon>
        <taxon>Plantactinospora</taxon>
    </lineage>
</organism>
<dbReference type="PANTHER" id="PTHR11695:SF294">
    <property type="entry name" value="RETICULON-4-INTERACTING PROTEIN 1, MITOCHONDRIAL"/>
    <property type="match status" value="1"/>
</dbReference>
<comment type="caution">
    <text evidence="2">The sequence shown here is derived from an EMBL/GenBank/DDBJ whole genome shotgun (WGS) entry which is preliminary data.</text>
</comment>
<dbReference type="Pfam" id="PF13602">
    <property type="entry name" value="ADH_zinc_N_2"/>
    <property type="match status" value="1"/>
</dbReference>
<proteinExistence type="predicted"/>
<dbReference type="SMART" id="SM00829">
    <property type="entry name" value="PKS_ER"/>
    <property type="match status" value="1"/>
</dbReference>